<evidence type="ECO:0000313" key="3">
    <source>
        <dbReference type="EMBL" id="GAJ30265.1"/>
    </source>
</evidence>
<reference evidence="4" key="1">
    <citation type="journal article" date="2014" name="FEMS Microbiol. Lett.">
        <title>Draft Genomic DNA Sequence of the Facultatively Methylotrophic Bacterium Acidomonas methanolica type strain MB58.</title>
        <authorList>
            <person name="Higashiura N."/>
            <person name="Hadano H."/>
            <person name="Hirakawa H."/>
            <person name="Matsutani M."/>
            <person name="Takabe S."/>
            <person name="Matsushita K."/>
            <person name="Azuma Y."/>
        </authorList>
    </citation>
    <scope>NUCLEOTIDE SEQUENCE [LARGE SCALE GENOMIC DNA]</scope>
    <source>
        <strain evidence="4">MB58</strain>
    </source>
</reference>
<protein>
    <submittedName>
        <fullName evidence="3">Uncharacterized protein</fullName>
    </submittedName>
</protein>
<gene>
    <name evidence="3" type="ORF">Amme_114_022</name>
</gene>
<proteinExistence type="predicted"/>
<dbReference type="EMBL" id="BAND01000113">
    <property type="protein sequence ID" value="GAJ30265.1"/>
    <property type="molecule type" value="Genomic_DNA"/>
</dbReference>
<reference evidence="3 4" key="2">
    <citation type="journal article" date="2014" name="FEMS Microbiol. Lett.">
        <title>Draft genomic DNA sequence of the facultatively methylotrophic bacterium Acidomonas methanolica type strain MB58.</title>
        <authorList>
            <person name="Higashiura N."/>
            <person name="Hadano H."/>
            <person name="Hirakawa H."/>
            <person name="Matsutani M."/>
            <person name="Takabe S."/>
            <person name="Matsushita K."/>
            <person name="Azuma Y."/>
        </authorList>
    </citation>
    <scope>NUCLEOTIDE SEQUENCE [LARGE SCALE GENOMIC DNA]</scope>
    <source>
        <strain evidence="3 4">MB58</strain>
    </source>
</reference>
<dbReference type="Proteomes" id="UP000019760">
    <property type="component" value="Unassembled WGS sequence"/>
</dbReference>
<keyword evidence="2" id="KW-1133">Transmembrane helix</keyword>
<sequence length="116" mass="12258">MAGIGEEGERMGAQAPDDLADDIDRVERHAHGEGRAEARGNVMMAMMVPGLVPVIMPVIVTMAGRGRMIVIVGVIVGHGRHLQRQGVVPDSARDGRTPPSGLPDARPGSLRALRLP</sequence>
<accession>A0A023D975</accession>
<feature type="region of interest" description="Disordered" evidence="1">
    <location>
        <begin position="83"/>
        <end position="116"/>
    </location>
</feature>
<organism evidence="3 4">
    <name type="scientific">Acidomonas methanolica NBRC 104435</name>
    <dbReference type="NCBI Taxonomy" id="1231351"/>
    <lineage>
        <taxon>Bacteria</taxon>
        <taxon>Pseudomonadati</taxon>
        <taxon>Pseudomonadota</taxon>
        <taxon>Alphaproteobacteria</taxon>
        <taxon>Acetobacterales</taxon>
        <taxon>Acetobacteraceae</taxon>
        <taxon>Acidomonas</taxon>
    </lineage>
</organism>
<feature type="region of interest" description="Disordered" evidence="1">
    <location>
        <begin position="1"/>
        <end position="34"/>
    </location>
</feature>
<feature type="compositionally biased region" description="Basic and acidic residues" evidence="1">
    <location>
        <begin position="22"/>
        <end position="34"/>
    </location>
</feature>
<dbReference type="AlphaFoldDB" id="A0A023D975"/>
<evidence type="ECO:0000256" key="1">
    <source>
        <dbReference type="SAM" id="MobiDB-lite"/>
    </source>
</evidence>
<evidence type="ECO:0000256" key="2">
    <source>
        <dbReference type="SAM" id="Phobius"/>
    </source>
</evidence>
<keyword evidence="2" id="KW-0472">Membrane</keyword>
<keyword evidence="2" id="KW-0812">Transmembrane</keyword>
<feature type="transmembrane region" description="Helical" evidence="2">
    <location>
        <begin position="42"/>
        <end position="60"/>
    </location>
</feature>
<comment type="caution">
    <text evidence="3">The sequence shown here is derived from an EMBL/GenBank/DDBJ whole genome shotgun (WGS) entry which is preliminary data.</text>
</comment>
<name>A0A023D975_ACIMT</name>
<evidence type="ECO:0000313" key="4">
    <source>
        <dbReference type="Proteomes" id="UP000019760"/>
    </source>
</evidence>
<keyword evidence="4" id="KW-1185">Reference proteome</keyword>